<name>A0A2N0I1P5_9SPHN</name>
<dbReference type="RefSeq" id="WP_100865579.1">
    <property type="nucleotide sequence ID" value="NZ_PHUF01000002.1"/>
</dbReference>
<gene>
    <name evidence="3" type="ORF">B0I00_0288</name>
</gene>
<reference evidence="3 4" key="1">
    <citation type="submission" date="2017-11" db="EMBL/GenBank/DDBJ databases">
        <title>Genomic Encyclopedia of Type Strains, Phase III (KMG-III): the genomes of soil and plant-associated and newly described type strains.</title>
        <authorList>
            <person name="Whitman W."/>
        </authorList>
    </citation>
    <scope>NUCLEOTIDE SEQUENCE [LARGE SCALE GENOMIC DNA]</scope>
    <source>
        <strain evidence="3 4">CGMCC 1.12274</strain>
    </source>
</reference>
<proteinExistence type="predicted"/>
<feature type="compositionally biased region" description="Low complexity" evidence="1">
    <location>
        <begin position="95"/>
        <end position="106"/>
    </location>
</feature>
<evidence type="ECO:0000256" key="2">
    <source>
        <dbReference type="SAM" id="SignalP"/>
    </source>
</evidence>
<keyword evidence="2" id="KW-0732">Signal</keyword>
<feature type="compositionally biased region" description="Low complexity" evidence="1">
    <location>
        <begin position="24"/>
        <end position="40"/>
    </location>
</feature>
<evidence type="ECO:0008006" key="5">
    <source>
        <dbReference type="Google" id="ProtNLM"/>
    </source>
</evidence>
<sequence>MNRNRLAPALALALGTIALSACSGSADEAPAAEASATETDVAVAGPDMVVATESAQDRADRLNAQQDAPEPELDENGNPIPAGPNQPTMEEMERAVAQAEAAKAQQ</sequence>
<keyword evidence="4" id="KW-1185">Reference proteome</keyword>
<dbReference type="PROSITE" id="PS51257">
    <property type="entry name" value="PROKAR_LIPOPROTEIN"/>
    <property type="match status" value="1"/>
</dbReference>
<evidence type="ECO:0000313" key="3">
    <source>
        <dbReference type="EMBL" id="PKB25105.1"/>
    </source>
</evidence>
<accession>A0A2N0I1P5</accession>
<organism evidence="3 4">
    <name type="scientific">Novosphingobium kunmingense</name>
    <dbReference type="NCBI Taxonomy" id="1211806"/>
    <lineage>
        <taxon>Bacteria</taxon>
        <taxon>Pseudomonadati</taxon>
        <taxon>Pseudomonadota</taxon>
        <taxon>Alphaproteobacteria</taxon>
        <taxon>Sphingomonadales</taxon>
        <taxon>Sphingomonadaceae</taxon>
        <taxon>Novosphingobium</taxon>
    </lineage>
</organism>
<dbReference type="AlphaFoldDB" id="A0A2N0I1P5"/>
<feature type="region of interest" description="Disordered" evidence="1">
    <location>
        <begin position="24"/>
        <end position="106"/>
    </location>
</feature>
<dbReference type="Proteomes" id="UP000232587">
    <property type="component" value="Unassembled WGS sequence"/>
</dbReference>
<dbReference type="EMBL" id="PHUF01000002">
    <property type="protein sequence ID" value="PKB25105.1"/>
    <property type="molecule type" value="Genomic_DNA"/>
</dbReference>
<comment type="caution">
    <text evidence="3">The sequence shown here is derived from an EMBL/GenBank/DDBJ whole genome shotgun (WGS) entry which is preliminary data.</text>
</comment>
<evidence type="ECO:0000256" key="1">
    <source>
        <dbReference type="SAM" id="MobiDB-lite"/>
    </source>
</evidence>
<evidence type="ECO:0000313" key="4">
    <source>
        <dbReference type="Proteomes" id="UP000232587"/>
    </source>
</evidence>
<protein>
    <recommendedName>
        <fullName evidence="5">Secreted protein</fullName>
    </recommendedName>
</protein>
<feature type="signal peptide" evidence="2">
    <location>
        <begin position="1"/>
        <end position="26"/>
    </location>
</feature>
<feature type="chain" id="PRO_5014994034" description="Secreted protein" evidence="2">
    <location>
        <begin position="27"/>
        <end position="106"/>
    </location>
</feature>